<comment type="caution">
    <text evidence="6">The sequence shown here is derived from an EMBL/GenBank/DDBJ whole genome shotgun (WGS) entry which is preliminary data.</text>
</comment>
<dbReference type="InterPro" id="IPR042099">
    <property type="entry name" value="ANL_N_sf"/>
</dbReference>
<dbReference type="PANTHER" id="PTHR45527:SF11">
    <property type="entry name" value="NONRIBOSOMAL PEPTIDE SYNTHETASE 5"/>
    <property type="match status" value="1"/>
</dbReference>
<proteinExistence type="inferred from homology"/>
<dbReference type="SUPFAM" id="SSF56801">
    <property type="entry name" value="Acetyl-CoA synthetase-like"/>
    <property type="match status" value="1"/>
</dbReference>
<feature type="domain" description="AMP-dependent synthetase/ligase" evidence="5">
    <location>
        <begin position="44"/>
        <end position="190"/>
    </location>
</feature>
<evidence type="ECO:0000256" key="3">
    <source>
        <dbReference type="ARBA" id="ARBA00022598"/>
    </source>
</evidence>
<evidence type="ECO:0000259" key="5">
    <source>
        <dbReference type="Pfam" id="PF00501"/>
    </source>
</evidence>
<accession>A0A1B5L3B6</accession>
<dbReference type="Gene3D" id="3.40.50.12780">
    <property type="entry name" value="N-terminal domain of ligase-like"/>
    <property type="match status" value="1"/>
</dbReference>
<dbReference type="AlphaFoldDB" id="A0A1B5L3B6"/>
<organism evidence="6 7">
    <name type="scientific">Ustilaginoidea virens</name>
    <name type="common">Rice false smut fungus</name>
    <name type="synonym">Villosiclava virens</name>
    <dbReference type="NCBI Taxonomy" id="1159556"/>
    <lineage>
        <taxon>Eukaryota</taxon>
        <taxon>Fungi</taxon>
        <taxon>Dikarya</taxon>
        <taxon>Ascomycota</taxon>
        <taxon>Pezizomycotina</taxon>
        <taxon>Sordariomycetes</taxon>
        <taxon>Hypocreomycetidae</taxon>
        <taxon>Hypocreales</taxon>
        <taxon>Clavicipitaceae</taxon>
        <taxon>Ustilaginoidea</taxon>
    </lineage>
</organism>
<dbReference type="PANTHER" id="PTHR45527">
    <property type="entry name" value="NONRIBOSOMAL PEPTIDE SYNTHETASE"/>
    <property type="match status" value="1"/>
</dbReference>
<name>A0A1B5L3B6_USTVR</name>
<evidence type="ECO:0000256" key="2">
    <source>
        <dbReference type="ARBA" id="ARBA00022553"/>
    </source>
</evidence>
<protein>
    <recommendedName>
        <fullName evidence="5">AMP-dependent synthetase/ligase domain-containing protein</fullName>
    </recommendedName>
</protein>
<evidence type="ECO:0000313" key="7">
    <source>
        <dbReference type="Proteomes" id="UP000054053"/>
    </source>
</evidence>
<dbReference type="GO" id="GO:0005737">
    <property type="term" value="C:cytoplasm"/>
    <property type="evidence" value="ECO:0007669"/>
    <property type="project" value="TreeGrafter"/>
</dbReference>
<feature type="domain" description="AMP-dependent synthetase/ligase" evidence="5">
    <location>
        <begin position="215"/>
        <end position="318"/>
    </location>
</feature>
<dbReference type="Gene3D" id="3.40.50.980">
    <property type="match status" value="1"/>
</dbReference>
<evidence type="ECO:0000256" key="1">
    <source>
        <dbReference type="ARBA" id="ARBA00022450"/>
    </source>
</evidence>
<gene>
    <name evidence="6" type="ORF">UVI_02056150</name>
</gene>
<evidence type="ECO:0000256" key="4">
    <source>
        <dbReference type="ARBA" id="ARBA00029454"/>
    </source>
</evidence>
<dbReference type="GO" id="GO:0043041">
    <property type="term" value="P:amino acid activation for nonribosomal peptide biosynthetic process"/>
    <property type="evidence" value="ECO:0007669"/>
    <property type="project" value="TreeGrafter"/>
</dbReference>
<comment type="similarity">
    <text evidence="4">Belongs to the NRP synthetase family.</text>
</comment>
<dbReference type="GO" id="GO:0044550">
    <property type="term" value="P:secondary metabolite biosynthetic process"/>
    <property type="evidence" value="ECO:0007669"/>
    <property type="project" value="TreeGrafter"/>
</dbReference>
<dbReference type="Pfam" id="PF00501">
    <property type="entry name" value="AMP-binding"/>
    <property type="match status" value="2"/>
</dbReference>
<sequence length="338" mass="36298">MNDSKEFHSLVLPTPDFTHGEAAYCPFPTVTSAFYHHASYLASAKAVRDLSGDSVTELTYHELAVEAQHLATRLRRLGVRPHQSIPLVVKRGAEMIIGIMAILSCGAQYVPLDGGVVPDSTIQHVADQCGGQIVLCLSSTEARIKDLLPRMTAIVIERETILNRSLDNPDTWINLASSEAGCYIIYTSGSSRLAPKRKASAPLDLDESLDVLICTPTILSKYHPKSYPNIKVVATAGEPTSQGLADLWATHATYWNCCGPTETTIVNTMSRHVAGQAVSIGRPTPNNSVYILDGDGKPVPVGVAGIMWAGGHGVSRGYVGLESKTKEAYVLDPFANDG</sequence>
<dbReference type="EMBL" id="BBTG02000047">
    <property type="protein sequence ID" value="GAO17976.1"/>
    <property type="molecule type" value="Genomic_DNA"/>
</dbReference>
<reference evidence="7" key="1">
    <citation type="journal article" date="2016" name="Genome Announc.">
        <title>Genome sequence of Ustilaginoidea virens IPU010, a rice pathogenic fungus causing false smut.</title>
        <authorList>
            <person name="Kumagai T."/>
            <person name="Ishii T."/>
            <person name="Terai G."/>
            <person name="Umemura M."/>
            <person name="Machida M."/>
            <person name="Asai K."/>
        </authorList>
    </citation>
    <scope>NUCLEOTIDE SEQUENCE [LARGE SCALE GENOMIC DNA]</scope>
    <source>
        <strain evidence="7">IPU010</strain>
    </source>
</reference>
<dbReference type="InterPro" id="IPR000873">
    <property type="entry name" value="AMP-dep_synth/lig_dom"/>
</dbReference>
<keyword evidence="2" id="KW-0597">Phosphoprotein</keyword>
<evidence type="ECO:0000313" key="6">
    <source>
        <dbReference type="EMBL" id="GAO17976.1"/>
    </source>
</evidence>
<keyword evidence="3" id="KW-0436">Ligase</keyword>
<dbReference type="Proteomes" id="UP000054053">
    <property type="component" value="Unassembled WGS sequence"/>
</dbReference>
<dbReference type="GO" id="GO:0031177">
    <property type="term" value="F:phosphopantetheine binding"/>
    <property type="evidence" value="ECO:0007669"/>
    <property type="project" value="TreeGrafter"/>
</dbReference>
<keyword evidence="1" id="KW-0596">Phosphopantetheine</keyword>